<keyword evidence="3" id="KW-1185">Reference proteome</keyword>
<protein>
    <recommendedName>
        <fullName evidence="1">YjiS-like domain-containing protein</fullName>
    </recommendedName>
</protein>
<reference evidence="2 3" key="1">
    <citation type="submission" date="2015-12" db="EMBL/GenBank/DDBJ databases">
        <title>Genome sequence of the marine Rhodobacteraceae strain O3.65, Candidatus Tritonibacter horizontis.</title>
        <authorList>
            <person name="Poehlein A."/>
            <person name="Giebel H.A."/>
            <person name="Voget S."/>
            <person name="Brinkhoff T."/>
        </authorList>
    </citation>
    <scope>NUCLEOTIDE SEQUENCE [LARGE SCALE GENOMIC DNA]</scope>
    <source>
        <strain evidence="2 3">O3.65</strain>
    </source>
</reference>
<evidence type="ECO:0000313" key="2">
    <source>
        <dbReference type="EMBL" id="KUP93515.1"/>
    </source>
</evidence>
<comment type="caution">
    <text evidence="2">The sequence shown here is derived from an EMBL/GenBank/DDBJ whole genome shotgun (WGS) entry which is preliminary data.</text>
</comment>
<proteinExistence type="predicted"/>
<dbReference type="RefSeq" id="WP_068241887.1">
    <property type="nucleotide sequence ID" value="NZ_LPUY01000050.1"/>
</dbReference>
<dbReference type="Proteomes" id="UP000068382">
    <property type="component" value="Unassembled WGS sequence"/>
</dbReference>
<sequence>MANSLFRSLPLHRRRPSLIALVLNALAVQRQRRKLFGLSAAQLKDIGRSRAEAEQEARRRIWDAPVHWLR</sequence>
<dbReference type="InterPro" id="IPR009506">
    <property type="entry name" value="YjiS-like"/>
</dbReference>
<gene>
    <name evidence="2" type="ORF">TRIHO_16110</name>
</gene>
<feature type="domain" description="YjiS-like" evidence="1">
    <location>
        <begin position="29"/>
        <end position="54"/>
    </location>
</feature>
<organism evidence="2 3">
    <name type="scientific">Tritonibacter horizontis</name>
    <dbReference type="NCBI Taxonomy" id="1768241"/>
    <lineage>
        <taxon>Bacteria</taxon>
        <taxon>Pseudomonadati</taxon>
        <taxon>Pseudomonadota</taxon>
        <taxon>Alphaproteobacteria</taxon>
        <taxon>Rhodobacterales</taxon>
        <taxon>Paracoccaceae</taxon>
        <taxon>Tritonibacter</taxon>
    </lineage>
</organism>
<dbReference type="Pfam" id="PF06568">
    <property type="entry name" value="YjiS-like"/>
    <property type="match status" value="1"/>
</dbReference>
<accession>A0A132BYQ2</accession>
<evidence type="ECO:0000259" key="1">
    <source>
        <dbReference type="Pfam" id="PF06568"/>
    </source>
</evidence>
<dbReference type="EMBL" id="LPUY01000050">
    <property type="protein sequence ID" value="KUP93515.1"/>
    <property type="molecule type" value="Genomic_DNA"/>
</dbReference>
<name>A0A132BYQ2_9RHOB</name>
<evidence type="ECO:0000313" key="3">
    <source>
        <dbReference type="Proteomes" id="UP000068382"/>
    </source>
</evidence>
<dbReference type="AlphaFoldDB" id="A0A132BYQ2"/>